<evidence type="ECO:0000259" key="6">
    <source>
        <dbReference type="PROSITE" id="PS51781"/>
    </source>
</evidence>
<evidence type="ECO:0000313" key="7">
    <source>
        <dbReference type="EMBL" id="OLN21809.1"/>
    </source>
</evidence>
<evidence type="ECO:0000313" key="8">
    <source>
        <dbReference type="Proteomes" id="UP000185568"/>
    </source>
</evidence>
<dbReference type="Pfam" id="PF00395">
    <property type="entry name" value="SLH"/>
    <property type="match status" value="3"/>
</dbReference>
<name>A0A1Q8Q384_9BACI</name>
<dbReference type="InterPro" id="IPR050695">
    <property type="entry name" value="N-acetylmuramoyl_amidase_3"/>
</dbReference>
<keyword evidence="1" id="KW-0732">Signal</keyword>
<gene>
    <name evidence="7" type="ORF">BTO30_13000</name>
</gene>
<dbReference type="EMBL" id="MSDU01000031">
    <property type="protein sequence ID" value="OLN21809.1"/>
    <property type="molecule type" value="Genomic_DNA"/>
</dbReference>
<dbReference type="PANTHER" id="PTHR30404:SF0">
    <property type="entry name" value="N-ACETYLMURAMOYL-L-ALANINE AMIDASE AMIC"/>
    <property type="match status" value="1"/>
</dbReference>
<keyword evidence="3" id="KW-0961">Cell wall biogenesis/degradation</keyword>
<dbReference type="SMART" id="SM00646">
    <property type="entry name" value="Ami_3"/>
    <property type="match status" value="1"/>
</dbReference>
<evidence type="ECO:0000256" key="2">
    <source>
        <dbReference type="ARBA" id="ARBA00022801"/>
    </source>
</evidence>
<dbReference type="PROSITE" id="PS51781">
    <property type="entry name" value="SH3B"/>
    <property type="match status" value="1"/>
</dbReference>
<dbReference type="PROSITE" id="PS51272">
    <property type="entry name" value="SLH"/>
    <property type="match status" value="2"/>
</dbReference>
<dbReference type="Pfam" id="PF01520">
    <property type="entry name" value="Amidase_3"/>
    <property type="match status" value="1"/>
</dbReference>
<evidence type="ECO:0000256" key="3">
    <source>
        <dbReference type="ARBA" id="ARBA00023316"/>
    </source>
</evidence>
<dbReference type="GO" id="GO:0071555">
    <property type="term" value="P:cell wall organization"/>
    <property type="evidence" value="ECO:0007669"/>
    <property type="project" value="UniProtKB-KW"/>
</dbReference>
<dbReference type="InterPro" id="IPR003646">
    <property type="entry name" value="SH3-like_bac-type"/>
</dbReference>
<dbReference type="Gene3D" id="3.40.630.40">
    <property type="entry name" value="Zn-dependent exopeptidases"/>
    <property type="match status" value="1"/>
</dbReference>
<feature type="domain" description="SLH" evidence="5">
    <location>
        <begin position="11"/>
        <end position="70"/>
    </location>
</feature>
<dbReference type="AlphaFoldDB" id="A0A1Q8Q384"/>
<evidence type="ECO:0000256" key="4">
    <source>
        <dbReference type="SAM" id="MobiDB-lite"/>
    </source>
</evidence>
<sequence>MIVSLFGMNRQVQAAGFVDVPARALNEVNYLVEGKIVNGSSPTTFTPDKVITKAEAAVFIGRALQLNGTQRATGFPDVGMSNFASGYIQSAVDKGIVSGDKAGNFLPYKEVTRGEMAVMLANAFGYSYNNTVSGAEKALMTLGIASGLSNGTFGTDLPIKRADFAVFMARAINPAFRLKTSVNFTKPLWSTTGNLNIRTGPSTEYSSVGTIAANTQVTGAHSVGGWTYVKMGSKTGFISNYYLRSASSDGAAKPPATDSSDSKLSSQTIILDPGHGGKDSGAVGNNLREKDVVLKAGLQVNNLLKKTPFNVKMTRSTDTFIELKDRSAFAKDNGGDIFVSIHANSASSAAATGTETYYYAAANPHAADSKLLSSKIQARMLDAWNLRDRGVKPGNFSVLRENNMPAALVEMGFISNAGDASKMASDYWMNIMSIAIYNGILDYYKAKGYNVNSLYK</sequence>
<dbReference type="InterPro" id="IPR002508">
    <property type="entry name" value="MurNAc-LAA_cat"/>
</dbReference>
<protein>
    <submittedName>
        <fullName evidence="7">Cell wall hydrolase</fullName>
    </submittedName>
</protein>
<feature type="domain" description="SH3b" evidence="6">
    <location>
        <begin position="179"/>
        <end position="247"/>
    </location>
</feature>
<reference evidence="7 8" key="1">
    <citation type="submission" date="2016-12" db="EMBL/GenBank/DDBJ databases">
        <title>Domibacillus antri genome sequencing.</title>
        <authorList>
            <person name="Verma A."/>
            <person name="Krishnamurthi S."/>
        </authorList>
    </citation>
    <scope>NUCLEOTIDE SEQUENCE [LARGE SCALE GENOMIC DNA]</scope>
    <source>
        <strain evidence="7 8">XD80</strain>
    </source>
</reference>
<keyword evidence="2 7" id="KW-0378">Hydrolase</keyword>
<evidence type="ECO:0000256" key="1">
    <source>
        <dbReference type="ARBA" id="ARBA00022729"/>
    </source>
</evidence>
<dbReference type="Pfam" id="PF08239">
    <property type="entry name" value="SH3_3"/>
    <property type="match status" value="1"/>
</dbReference>
<dbReference type="Gene3D" id="2.30.30.40">
    <property type="entry name" value="SH3 Domains"/>
    <property type="match status" value="1"/>
</dbReference>
<proteinExistence type="predicted"/>
<feature type="compositionally biased region" description="Polar residues" evidence="4">
    <location>
        <begin position="257"/>
        <end position="269"/>
    </location>
</feature>
<dbReference type="SUPFAM" id="SSF53187">
    <property type="entry name" value="Zn-dependent exopeptidases"/>
    <property type="match status" value="1"/>
</dbReference>
<feature type="domain" description="SLH" evidence="5">
    <location>
        <begin position="71"/>
        <end position="134"/>
    </location>
</feature>
<dbReference type="GO" id="GO:0008745">
    <property type="term" value="F:N-acetylmuramoyl-L-alanine amidase activity"/>
    <property type="evidence" value="ECO:0007669"/>
    <property type="project" value="InterPro"/>
</dbReference>
<feature type="region of interest" description="Disordered" evidence="4">
    <location>
        <begin position="250"/>
        <end position="284"/>
    </location>
</feature>
<accession>A0A1Q8Q384</accession>
<dbReference type="GO" id="GO:0009253">
    <property type="term" value="P:peptidoglycan catabolic process"/>
    <property type="evidence" value="ECO:0007669"/>
    <property type="project" value="InterPro"/>
</dbReference>
<dbReference type="GO" id="GO:0030288">
    <property type="term" value="C:outer membrane-bounded periplasmic space"/>
    <property type="evidence" value="ECO:0007669"/>
    <property type="project" value="TreeGrafter"/>
</dbReference>
<keyword evidence="8" id="KW-1185">Reference proteome</keyword>
<dbReference type="CDD" id="cd02696">
    <property type="entry name" value="MurNAc-LAA"/>
    <property type="match status" value="1"/>
</dbReference>
<organism evidence="7 8">
    <name type="scientific">Domibacillus antri</name>
    <dbReference type="NCBI Taxonomy" id="1714264"/>
    <lineage>
        <taxon>Bacteria</taxon>
        <taxon>Bacillati</taxon>
        <taxon>Bacillota</taxon>
        <taxon>Bacilli</taxon>
        <taxon>Bacillales</taxon>
        <taxon>Bacillaceae</taxon>
        <taxon>Domibacillus</taxon>
    </lineage>
</organism>
<evidence type="ECO:0000259" key="5">
    <source>
        <dbReference type="PROSITE" id="PS51272"/>
    </source>
</evidence>
<dbReference type="STRING" id="1714264.BTO30_13000"/>
<dbReference type="OrthoDB" id="9806267at2"/>
<dbReference type="InterPro" id="IPR001119">
    <property type="entry name" value="SLH_dom"/>
</dbReference>
<comment type="caution">
    <text evidence="7">The sequence shown here is derived from an EMBL/GenBank/DDBJ whole genome shotgun (WGS) entry which is preliminary data.</text>
</comment>
<dbReference type="PANTHER" id="PTHR30404">
    <property type="entry name" value="N-ACETYLMURAMOYL-L-ALANINE AMIDASE"/>
    <property type="match status" value="1"/>
</dbReference>
<dbReference type="Proteomes" id="UP000185568">
    <property type="component" value="Unassembled WGS sequence"/>
</dbReference>